<dbReference type="EMBL" id="JACAQD010000005">
    <property type="protein sequence ID" value="NWC31292.1"/>
    <property type="molecule type" value="Genomic_DNA"/>
</dbReference>
<comment type="caution">
    <text evidence="1">The sequence shown here is derived from an EMBL/GenBank/DDBJ whole genome shotgun (WGS) entry which is preliminary data.</text>
</comment>
<organism evidence="1 2">
    <name type="scientific">Pseudomonas gingeri</name>
    <dbReference type="NCBI Taxonomy" id="117681"/>
    <lineage>
        <taxon>Bacteria</taxon>
        <taxon>Pseudomonadati</taxon>
        <taxon>Pseudomonadota</taxon>
        <taxon>Gammaproteobacteria</taxon>
        <taxon>Pseudomonadales</taxon>
        <taxon>Pseudomonadaceae</taxon>
        <taxon>Pseudomonas</taxon>
    </lineage>
</organism>
<protein>
    <submittedName>
        <fullName evidence="1">Uncharacterized protein</fullName>
    </submittedName>
</protein>
<evidence type="ECO:0000313" key="1">
    <source>
        <dbReference type="EMBL" id="NWC31292.1"/>
    </source>
</evidence>
<evidence type="ECO:0000313" key="2">
    <source>
        <dbReference type="Proteomes" id="UP000520592"/>
    </source>
</evidence>
<proteinExistence type="predicted"/>
<dbReference type="RefSeq" id="WP_177062733.1">
    <property type="nucleotide sequence ID" value="NZ_JACAPS010000050.1"/>
</dbReference>
<gene>
    <name evidence="1" type="ORF">HX876_02735</name>
</gene>
<dbReference type="Proteomes" id="UP000520592">
    <property type="component" value="Unassembled WGS sequence"/>
</dbReference>
<name>A0A7Y7Y7K6_9PSED</name>
<accession>A0A7Y7Y7K6</accession>
<sequence length="1798" mass="201964">MTATAPLPVVDLPGDYLMSSDTWSDHDALDTIAKQLTTFLAPLAPEEQRRYLALCREEPRLKKQLAESLQGLKTRFERSARHDLRTALYQETGRYIDPEKSRLNTKTLKIPPRTDAKDPIELIYRIIEQQQKTRPRRALDPSAPVEEVISISLWQAARENFSFTGATASFPSGFDFQRHSTISAVCEDPTQSVSLNVERFISIVRSLDLGARLRHELHEQMTGRINDQLGAYQKASLELAALEALRRQMLSGADRPSVEQLMQAVADRQLMSAEFYSLDFGRDYLPNFGDLQSLPLPFCLMRFERGAPQGVFSFFPDRPGGALRYHLTSALALKDLREQIRRDAGTGRITWLTRTLSLMNQADFYGKLKAPSVDESALTTPARWLYKAFGDTEPPARRINLVRTPQPEREQRSSVLETLTRTQSLRLIADIANTATSRRSLDWQTLINTLQWMASETLELLLLPLPGGALGLNHLMISASLGTLAYQSLVAGTELASGKKMEFVQAISDVAELVITARIQAIGARLSARRTRTLIESLGRPRKVTQAAGDSLWLSDLRPYTPLARSTIDGLAIDARGLFKKDGRFYVQIRLGNETRVGEVMLDHGTGRYHLMHADADRYRPAMVFDPGTRFWKLAPVDIGTLSDTQLLQKMLRRDLPALNEQELGRLMKWSGLSRSKLEKIWQGDETAPWEANQAVGELQVRKGLDQLQTTLDTVDAELTPYADKILPALLARQMQAPLQIESGAPGTLSRYAARQRPDAAPKPTIMLVEIQPGRYRPAYEPKSGETGALLETTLKAYEHLNQRNWISETPATRPEQTFGQRLTHLRKALATDIRNHQHALYLALLDNQTRSQLKPSHPAHAFAPVSQTGRPLKPAVGVLRERFPGLSQAAAIDLVDKYSSLHAIALDSRLEPSVLAAVQASRQQSRIISALASWADKAERGLGEDSEALFCRLLCTLPRWPGHLQIRIDSGIDSSGRPILSAMPSRSYGLEDATTTLRLFRNGERYMGIDATGGLIYVPSAEHNLAGSLLRSLNDARRDALGYRLDEPQRLVDDLLRLAEDHREDLKDLLPIADQYLLTPGRLAHFRQEKHLPISDDEQSLYNFAGKRYVNIDGGAYQVMDDREASSPGRKVYRIVKPGDPVATDPENRYVATRPGRSEPIIRRADGQWVGIVVGGAGGMPRKMGRLETLKQRDNELVSELETHHRALQASQARLSSHLDAINRATDGNARRAARIAHEVYLRTHLNLLEQHIRRYETHRQLWIRKQADDLYRNELQSMRLNQVEYYSRLFLVEDDNFISQAGPSLPDPLIEPRRFRDFNRKMLASLTKRTPILEQRQAAIASLLELAPGRQTEQRIEQLSQGTPATPRSIDMGKLVALSNLLAVGDPVDLNAPPIYHFEATQEMTRFREVFVTLDQIGLVPEDRQIAVLDNLLEQTSAIRESFEAMNYYPEASTETAHQKAITNIVGGFDNAIVAELEQRYARASSNEALSTSLDAIDLDFLPAQPSTSHSPAPRKRLIKVRRGGEDHLKLGQERITDNGETLVDIIEEDKPDVPFQSYHQVNGQWRGTQDSTPPLPAEQPRKLPATRLNEANQLLGQVQTYLANAHRDEQARQNPSNIVEYLDARAGRLEQHAADIAALPATEAPQAQTLAASLRQAGLGLRNEGENIRLRLYKDPNVLSVQRLLYLIDKDQIDVSKIKHRGERGKGTRKSYLDVYSIRDKASGDELWHAHFHYARKDAAPRNFELRGGHLKTLEQSGLGVESQIRQQQQGLPHTPIWREAFDGRTAQQLFDRVA</sequence>
<reference evidence="1 2" key="1">
    <citation type="submission" date="2020-04" db="EMBL/GenBank/DDBJ databases">
        <title>Molecular characterization of pseudomonads from Agaricus bisporus reveal novel blotch 2 pathogens in Western Europe.</title>
        <authorList>
            <person name="Taparia T."/>
            <person name="Krijger M."/>
            <person name="Haynes E."/>
            <person name="Elpinstone J.G."/>
            <person name="Noble R."/>
            <person name="Van Der Wolf J."/>
        </authorList>
    </citation>
    <scope>NUCLEOTIDE SEQUENCE [LARGE SCALE GENOMIC DNA]</scope>
    <source>
        <strain evidence="1 2">IPO3737</strain>
    </source>
</reference>